<dbReference type="EMBL" id="JBHMDY010000013">
    <property type="protein sequence ID" value="MFB9261151.1"/>
    <property type="molecule type" value="Genomic_DNA"/>
</dbReference>
<evidence type="ECO:0000256" key="1">
    <source>
        <dbReference type="ARBA" id="ARBA00010088"/>
    </source>
</evidence>
<evidence type="ECO:0000313" key="5">
    <source>
        <dbReference type="Proteomes" id="UP001589700"/>
    </source>
</evidence>
<keyword evidence="2 4" id="KW-0378">Hydrolase</keyword>
<dbReference type="Pfam" id="PF00561">
    <property type="entry name" value="Abhydrolase_1"/>
    <property type="match status" value="1"/>
</dbReference>
<evidence type="ECO:0000259" key="3">
    <source>
        <dbReference type="Pfam" id="PF00561"/>
    </source>
</evidence>
<dbReference type="InterPro" id="IPR029058">
    <property type="entry name" value="AB_hydrolase_fold"/>
</dbReference>
<evidence type="ECO:0000256" key="2">
    <source>
        <dbReference type="ARBA" id="ARBA00022801"/>
    </source>
</evidence>
<dbReference type="PANTHER" id="PTHR43433">
    <property type="entry name" value="HYDROLASE, ALPHA/BETA FOLD FAMILY PROTEIN"/>
    <property type="match status" value="1"/>
</dbReference>
<organism evidence="4 5">
    <name type="scientific">Dietzia aerolata</name>
    <dbReference type="NCBI Taxonomy" id="595984"/>
    <lineage>
        <taxon>Bacteria</taxon>
        <taxon>Bacillati</taxon>
        <taxon>Actinomycetota</taxon>
        <taxon>Actinomycetes</taxon>
        <taxon>Mycobacteriales</taxon>
        <taxon>Dietziaceae</taxon>
        <taxon>Dietzia</taxon>
    </lineage>
</organism>
<dbReference type="SUPFAM" id="SSF53474">
    <property type="entry name" value="alpha/beta-Hydrolases"/>
    <property type="match status" value="1"/>
</dbReference>
<dbReference type="GO" id="GO:0016787">
    <property type="term" value="F:hydrolase activity"/>
    <property type="evidence" value="ECO:0007669"/>
    <property type="project" value="UniProtKB-KW"/>
</dbReference>
<reference evidence="4 5" key="1">
    <citation type="submission" date="2024-09" db="EMBL/GenBank/DDBJ databases">
        <authorList>
            <person name="Sun Q."/>
            <person name="Mori K."/>
        </authorList>
    </citation>
    <scope>NUCLEOTIDE SEQUENCE [LARGE SCALE GENOMIC DNA]</scope>
    <source>
        <strain evidence="4 5">CCM 7659</strain>
    </source>
</reference>
<evidence type="ECO:0000313" key="4">
    <source>
        <dbReference type="EMBL" id="MFB9261151.1"/>
    </source>
</evidence>
<comment type="caution">
    <text evidence="4">The sequence shown here is derived from an EMBL/GenBank/DDBJ whole genome shotgun (WGS) entry which is preliminary data.</text>
</comment>
<dbReference type="PRINTS" id="PR00793">
    <property type="entry name" value="PROAMNOPTASE"/>
</dbReference>
<keyword evidence="5" id="KW-1185">Reference proteome</keyword>
<gene>
    <name evidence="4" type="ORF">ACFFVD_15245</name>
</gene>
<sequence>MNRLRRPSGGDCPEFDLTYVRTGPRTSSPPLVVIPGGPGLASVVPYIGFRRRAARLGHDVIMIEHRGVGRSRTDIHSRDLPPSAMWISEVVDDIAAVLDHESVETALFVGSSYGSYLAATFGARHSGRVAGMLLDSALQSAEDGDLERHAVRSLFWEADTALAADVRQLYRDGVDERILLDVVRAAYELGGAELTAPLVRARVGGRGTLAWRLMEAYATRGESLMSVPGVYEFELAGVIGFRELGYGGRPDGLPLDPALTYAPLARRFPNFVAEPTDLHRAAAKFDWPMVLLSGSRDLRTPPAIAERVAAAAPDATLVRITNGHSALESHPEALLVAASALASGSHDLLPSRENDLDRLPRRGLAARVPDHLAALVRLGQISPGRLPPNW</sequence>
<accession>A0ABV5JTT5</accession>
<dbReference type="InterPro" id="IPR002410">
    <property type="entry name" value="Peptidase_S33"/>
</dbReference>
<protein>
    <submittedName>
        <fullName evidence="4">Alpha/beta fold hydrolase</fullName>
    </submittedName>
</protein>
<dbReference type="PANTHER" id="PTHR43433:SF5">
    <property type="entry name" value="AB HYDROLASE-1 DOMAIN-CONTAINING PROTEIN"/>
    <property type="match status" value="1"/>
</dbReference>
<dbReference type="InterPro" id="IPR000073">
    <property type="entry name" value="AB_hydrolase_1"/>
</dbReference>
<dbReference type="Proteomes" id="UP001589700">
    <property type="component" value="Unassembled WGS sequence"/>
</dbReference>
<comment type="similarity">
    <text evidence="1">Belongs to the peptidase S33 family.</text>
</comment>
<name>A0ABV5JTT5_9ACTN</name>
<dbReference type="InterPro" id="IPR050471">
    <property type="entry name" value="AB_hydrolase"/>
</dbReference>
<feature type="domain" description="AB hydrolase-1" evidence="3">
    <location>
        <begin position="29"/>
        <end position="331"/>
    </location>
</feature>
<dbReference type="RefSeq" id="WP_338403604.1">
    <property type="nucleotide sequence ID" value="NZ_JAALDM010000222.1"/>
</dbReference>
<proteinExistence type="inferred from homology"/>
<dbReference type="Gene3D" id="3.40.50.1820">
    <property type="entry name" value="alpha/beta hydrolase"/>
    <property type="match status" value="1"/>
</dbReference>